<reference evidence="13 14" key="1">
    <citation type="submission" date="2024-06" db="EMBL/GenBank/DDBJ databases">
        <title>A chromosome level genome sequence of Diviner's sage (Salvia divinorum).</title>
        <authorList>
            <person name="Ford S.A."/>
            <person name="Ro D.-K."/>
            <person name="Ness R.W."/>
            <person name="Phillips M.A."/>
        </authorList>
    </citation>
    <scope>NUCLEOTIDE SEQUENCE [LARGE SCALE GENOMIC DNA]</scope>
    <source>
        <strain evidence="13">SAF-2024a</strain>
        <tissue evidence="13">Leaf</tissue>
    </source>
</reference>
<dbReference type="PRINTS" id="PR00463">
    <property type="entry name" value="EP450I"/>
</dbReference>
<name>A0ABD1IKB6_SALDI</name>
<comment type="cofactor">
    <cofactor evidence="1 10">
        <name>heme</name>
        <dbReference type="ChEBI" id="CHEBI:30413"/>
    </cofactor>
</comment>
<feature type="chain" id="PRO_5044884331" evidence="12">
    <location>
        <begin position="23"/>
        <end position="495"/>
    </location>
</feature>
<comment type="similarity">
    <text evidence="3 11">Belongs to the cytochrome P450 family.</text>
</comment>
<feature type="binding site" description="axial binding residue" evidence="10">
    <location>
        <position position="435"/>
    </location>
    <ligand>
        <name>heme</name>
        <dbReference type="ChEBI" id="CHEBI:30413"/>
    </ligand>
    <ligandPart>
        <name>Fe</name>
        <dbReference type="ChEBI" id="CHEBI:18248"/>
    </ligandPart>
</feature>
<keyword evidence="14" id="KW-1185">Reference proteome</keyword>
<dbReference type="PANTHER" id="PTHR47943:SF2">
    <property type="entry name" value="CYTOCHROME P450"/>
    <property type="match status" value="1"/>
</dbReference>
<keyword evidence="5 10" id="KW-0479">Metal-binding</keyword>
<evidence type="ECO:0000256" key="6">
    <source>
        <dbReference type="ARBA" id="ARBA00023002"/>
    </source>
</evidence>
<dbReference type="SUPFAM" id="SSF48264">
    <property type="entry name" value="Cytochrome P450"/>
    <property type="match status" value="1"/>
</dbReference>
<dbReference type="PROSITE" id="PS00086">
    <property type="entry name" value="CYTOCHROME_P450"/>
    <property type="match status" value="1"/>
</dbReference>
<keyword evidence="8 11" id="KW-0503">Monooxygenase</keyword>
<dbReference type="Gene3D" id="1.10.630.10">
    <property type="entry name" value="Cytochrome P450"/>
    <property type="match status" value="1"/>
</dbReference>
<dbReference type="InterPro" id="IPR001128">
    <property type="entry name" value="Cyt_P450"/>
</dbReference>
<evidence type="ECO:0000313" key="13">
    <source>
        <dbReference type="EMBL" id="KAL1567998.1"/>
    </source>
</evidence>
<comment type="caution">
    <text evidence="13">The sequence shown here is derived from an EMBL/GenBank/DDBJ whole genome shotgun (WGS) entry which is preliminary data.</text>
</comment>
<sequence length="495" mass="56438">MELTWFWLAVMAILASSLVSLATKPKKEKKLPPGPKGLPILGHLHMLGKNPHQDLHRIAKDHGPIMYMRFGFIPNIVVSSPEAAELFLKTHDLVFASRPPTEAAKYMTWDQSDVLFGAYGPYWRNMRKLCTLELLSTHKTNSFRPMRREEISLFVESLKEASGPVDLSAMVSSVSVNMSCRLVFGKKYDEKDIDERGFKALIKEGMRLVSAPNLADLFPFLGVLDLQGLRRKMKAYAKVFDGFFEKVIEDHVRAGDRPDQAKDIVDTMMSIMQSGDSEFQFDRRHVKAIMLDMLLGAMDSPSSTSEWILTELLRNPAVMKKLQKEMEQVVGLKRMVEESDLDQLEYLDMVLKETFRLHPVAPLLIPHYAREDSKVNGYDIPKDSRIIINTYAIGRDPNVWTDPEKFIPERFSGSEVDVWGHHFQLLPFGAGRRGCPGIQLGLIHVRLIVAQLVHCFDWQLPNDMSPMDLDMHEEFGVSLTRANHLMAIPTFRLQM</sequence>
<dbReference type="PRINTS" id="PR00385">
    <property type="entry name" value="P450"/>
</dbReference>
<feature type="signal peptide" evidence="12">
    <location>
        <begin position="1"/>
        <end position="22"/>
    </location>
</feature>
<dbReference type="Proteomes" id="UP001567538">
    <property type="component" value="Unassembled WGS sequence"/>
</dbReference>
<dbReference type="EMBL" id="JBEAFC010000002">
    <property type="protein sequence ID" value="KAL1567998.1"/>
    <property type="molecule type" value="Genomic_DNA"/>
</dbReference>
<accession>A0ABD1IKB6</accession>
<evidence type="ECO:0000256" key="10">
    <source>
        <dbReference type="PIRSR" id="PIRSR602401-1"/>
    </source>
</evidence>
<evidence type="ECO:0000256" key="4">
    <source>
        <dbReference type="ARBA" id="ARBA00022617"/>
    </source>
</evidence>
<dbReference type="InterPro" id="IPR002401">
    <property type="entry name" value="Cyt_P450_E_grp-I"/>
</dbReference>
<keyword evidence="6 11" id="KW-0560">Oxidoreductase</keyword>
<evidence type="ECO:0000256" key="2">
    <source>
        <dbReference type="ARBA" id="ARBA00004167"/>
    </source>
</evidence>
<dbReference type="PANTHER" id="PTHR47943">
    <property type="entry name" value="CYTOCHROME P450 93A3-LIKE"/>
    <property type="match status" value="1"/>
</dbReference>
<evidence type="ECO:0000256" key="1">
    <source>
        <dbReference type="ARBA" id="ARBA00001971"/>
    </source>
</evidence>
<comment type="subcellular location">
    <subcellularLocation>
        <location evidence="2">Membrane</location>
        <topology evidence="2">Single-pass membrane protein</topology>
    </subcellularLocation>
</comment>
<dbReference type="AlphaFoldDB" id="A0ABD1IKB6"/>
<keyword evidence="4 10" id="KW-0349">Heme</keyword>
<gene>
    <name evidence="13" type="ORF">AAHA92_03410</name>
</gene>
<evidence type="ECO:0000256" key="7">
    <source>
        <dbReference type="ARBA" id="ARBA00023004"/>
    </source>
</evidence>
<evidence type="ECO:0000256" key="12">
    <source>
        <dbReference type="SAM" id="SignalP"/>
    </source>
</evidence>
<evidence type="ECO:0000256" key="9">
    <source>
        <dbReference type="ARBA" id="ARBA00023136"/>
    </source>
</evidence>
<dbReference type="InterPro" id="IPR036396">
    <property type="entry name" value="Cyt_P450_sf"/>
</dbReference>
<dbReference type="GO" id="GO:0016020">
    <property type="term" value="C:membrane"/>
    <property type="evidence" value="ECO:0007669"/>
    <property type="project" value="UniProtKB-SubCell"/>
</dbReference>
<dbReference type="CDD" id="cd11072">
    <property type="entry name" value="CYP71-like"/>
    <property type="match status" value="1"/>
</dbReference>
<evidence type="ECO:0000313" key="14">
    <source>
        <dbReference type="Proteomes" id="UP001567538"/>
    </source>
</evidence>
<evidence type="ECO:0000256" key="5">
    <source>
        <dbReference type="ARBA" id="ARBA00022723"/>
    </source>
</evidence>
<proteinExistence type="inferred from homology"/>
<evidence type="ECO:0000256" key="8">
    <source>
        <dbReference type="ARBA" id="ARBA00023033"/>
    </source>
</evidence>
<dbReference type="FunFam" id="1.10.630.10:FF:000011">
    <property type="entry name" value="Cytochrome P450 83B1"/>
    <property type="match status" value="1"/>
</dbReference>
<evidence type="ECO:0000256" key="3">
    <source>
        <dbReference type="ARBA" id="ARBA00010617"/>
    </source>
</evidence>
<evidence type="ECO:0000256" key="11">
    <source>
        <dbReference type="RuleBase" id="RU000461"/>
    </source>
</evidence>
<dbReference type="GO" id="GO:0016114">
    <property type="term" value="P:terpenoid biosynthetic process"/>
    <property type="evidence" value="ECO:0007669"/>
    <property type="project" value="UniProtKB-ARBA"/>
</dbReference>
<protein>
    <submittedName>
        <fullName evidence="13">Cytochrome P450 71AU50-like</fullName>
    </submittedName>
</protein>
<keyword evidence="12" id="KW-0732">Signal</keyword>
<keyword evidence="9" id="KW-0472">Membrane</keyword>
<keyword evidence="7 10" id="KW-0408">Iron</keyword>
<dbReference type="GO" id="GO:0016712">
    <property type="term" value="F:oxidoreductase activity, acting on paired donors, with incorporation or reduction of molecular oxygen, reduced flavin or flavoprotein as one donor, and incorporation of one atom of oxygen"/>
    <property type="evidence" value="ECO:0007669"/>
    <property type="project" value="UniProtKB-ARBA"/>
</dbReference>
<organism evidence="13 14">
    <name type="scientific">Salvia divinorum</name>
    <name type="common">Maria pastora</name>
    <name type="synonym">Diviner's sage</name>
    <dbReference type="NCBI Taxonomy" id="28513"/>
    <lineage>
        <taxon>Eukaryota</taxon>
        <taxon>Viridiplantae</taxon>
        <taxon>Streptophyta</taxon>
        <taxon>Embryophyta</taxon>
        <taxon>Tracheophyta</taxon>
        <taxon>Spermatophyta</taxon>
        <taxon>Magnoliopsida</taxon>
        <taxon>eudicotyledons</taxon>
        <taxon>Gunneridae</taxon>
        <taxon>Pentapetalae</taxon>
        <taxon>asterids</taxon>
        <taxon>lamiids</taxon>
        <taxon>Lamiales</taxon>
        <taxon>Lamiaceae</taxon>
        <taxon>Nepetoideae</taxon>
        <taxon>Mentheae</taxon>
        <taxon>Salviinae</taxon>
        <taxon>Salvia</taxon>
        <taxon>Salvia subgen. Calosphace</taxon>
    </lineage>
</organism>
<dbReference type="GO" id="GO:0046872">
    <property type="term" value="F:metal ion binding"/>
    <property type="evidence" value="ECO:0007669"/>
    <property type="project" value="UniProtKB-KW"/>
</dbReference>
<dbReference type="InterPro" id="IPR017972">
    <property type="entry name" value="Cyt_P450_CS"/>
</dbReference>
<dbReference type="Pfam" id="PF00067">
    <property type="entry name" value="p450"/>
    <property type="match status" value="1"/>
</dbReference>